<dbReference type="PROSITE" id="PS00138">
    <property type="entry name" value="SUBTILASE_SER"/>
    <property type="match status" value="1"/>
</dbReference>
<accession>A0A318SCM5</accession>
<dbReference type="PANTHER" id="PTHR43806:SF11">
    <property type="entry name" value="CEREVISIN-RELATED"/>
    <property type="match status" value="1"/>
</dbReference>
<comment type="similarity">
    <text evidence="1 6">Belongs to the peptidase S8 family.</text>
</comment>
<feature type="chain" id="PRO_5016281589" evidence="7">
    <location>
        <begin position="24"/>
        <end position="449"/>
    </location>
</feature>
<keyword evidence="7" id="KW-0732">Signal</keyword>
<dbReference type="RefSeq" id="WP_110886106.1">
    <property type="nucleotide sequence ID" value="NZ_QJSX01000004.1"/>
</dbReference>
<dbReference type="PANTHER" id="PTHR43806">
    <property type="entry name" value="PEPTIDASE S8"/>
    <property type="match status" value="1"/>
</dbReference>
<feature type="domain" description="Fervidolysin-like N-terminal prodomain" evidence="9">
    <location>
        <begin position="27"/>
        <end position="107"/>
    </location>
</feature>
<feature type="domain" description="Peptidase S8/S53" evidence="8">
    <location>
        <begin position="156"/>
        <end position="425"/>
    </location>
</feature>
<comment type="caution">
    <text evidence="10">The sequence shown here is derived from an EMBL/GenBank/DDBJ whole genome shotgun (WGS) entry which is preliminary data.</text>
</comment>
<dbReference type="EMBL" id="QJSX01000004">
    <property type="protein sequence ID" value="PYE55004.1"/>
    <property type="molecule type" value="Genomic_DNA"/>
</dbReference>
<evidence type="ECO:0000256" key="4">
    <source>
        <dbReference type="ARBA" id="ARBA00022825"/>
    </source>
</evidence>
<dbReference type="InterPro" id="IPR034204">
    <property type="entry name" value="PfSUB1-like_cat_dom"/>
</dbReference>
<evidence type="ECO:0000256" key="2">
    <source>
        <dbReference type="ARBA" id="ARBA00022670"/>
    </source>
</evidence>
<dbReference type="SUPFAM" id="SSF52743">
    <property type="entry name" value="Subtilisin-like"/>
    <property type="match status" value="1"/>
</dbReference>
<name>A0A318SCM5_9DEIO</name>
<evidence type="ECO:0000259" key="8">
    <source>
        <dbReference type="Pfam" id="PF00082"/>
    </source>
</evidence>
<evidence type="ECO:0000259" key="9">
    <source>
        <dbReference type="Pfam" id="PF22148"/>
    </source>
</evidence>
<evidence type="ECO:0000313" key="11">
    <source>
        <dbReference type="Proteomes" id="UP000248326"/>
    </source>
</evidence>
<dbReference type="InterPro" id="IPR000209">
    <property type="entry name" value="Peptidase_S8/S53_dom"/>
</dbReference>
<feature type="active site" description="Charge relay system" evidence="5 6">
    <location>
        <position position="392"/>
    </location>
</feature>
<dbReference type="PRINTS" id="PR00723">
    <property type="entry name" value="SUBTILISIN"/>
</dbReference>
<evidence type="ECO:0000313" key="10">
    <source>
        <dbReference type="EMBL" id="PYE55004.1"/>
    </source>
</evidence>
<dbReference type="Pfam" id="PF00082">
    <property type="entry name" value="Peptidase_S8"/>
    <property type="match status" value="1"/>
</dbReference>
<dbReference type="InterPro" id="IPR023828">
    <property type="entry name" value="Peptidase_S8_Ser-AS"/>
</dbReference>
<proteinExistence type="inferred from homology"/>
<dbReference type="InterPro" id="IPR015500">
    <property type="entry name" value="Peptidase_S8_subtilisin-rel"/>
</dbReference>
<evidence type="ECO:0000256" key="1">
    <source>
        <dbReference type="ARBA" id="ARBA00011073"/>
    </source>
</evidence>
<organism evidence="10 11">
    <name type="scientific">Deinococcus yavapaiensis KR-236</name>
    <dbReference type="NCBI Taxonomy" id="694435"/>
    <lineage>
        <taxon>Bacteria</taxon>
        <taxon>Thermotogati</taxon>
        <taxon>Deinococcota</taxon>
        <taxon>Deinococci</taxon>
        <taxon>Deinococcales</taxon>
        <taxon>Deinococcaceae</taxon>
        <taxon>Deinococcus</taxon>
    </lineage>
</organism>
<reference evidence="10 11" key="1">
    <citation type="submission" date="2018-06" db="EMBL/GenBank/DDBJ databases">
        <title>Genomic Encyclopedia of Type Strains, Phase IV (KMG-IV): sequencing the most valuable type-strain genomes for metagenomic binning, comparative biology and taxonomic classification.</title>
        <authorList>
            <person name="Goeker M."/>
        </authorList>
    </citation>
    <scope>NUCLEOTIDE SEQUENCE [LARGE SCALE GENOMIC DNA]</scope>
    <source>
        <strain evidence="10 11">DSM 18048</strain>
    </source>
</reference>
<dbReference type="GO" id="GO:0006508">
    <property type="term" value="P:proteolysis"/>
    <property type="evidence" value="ECO:0007669"/>
    <property type="project" value="UniProtKB-KW"/>
</dbReference>
<dbReference type="AlphaFoldDB" id="A0A318SCM5"/>
<protein>
    <submittedName>
        <fullName evidence="10">Subtilase family protein</fullName>
    </submittedName>
</protein>
<dbReference type="OrthoDB" id="9762689at2"/>
<feature type="active site" description="Charge relay system" evidence="5 6">
    <location>
        <position position="224"/>
    </location>
</feature>
<dbReference type="PROSITE" id="PS00137">
    <property type="entry name" value="SUBTILASE_HIS"/>
    <property type="match status" value="1"/>
</dbReference>
<feature type="active site" description="Charge relay system" evidence="5 6">
    <location>
        <position position="164"/>
    </location>
</feature>
<dbReference type="PROSITE" id="PS51892">
    <property type="entry name" value="SUBTILASE"/>
    <property type="match status" value="1"/>
</dbReference>
<dbReference type="InterPro" id="IPR036852">
    <property type="entry name" value="Peptidase_S8/S53_dom_sf"/>
</dbReference>
<sequence length="449" mass="45450">MKNARLFGLITLTALLAACGSTSNTPSAPSAQAAEFVPGEVLVQLDSSLRAQSLTALAATLGVQSVEVVAASDGAPLVLAKLSSGQSVESAVASLGARGDVRYAEPNFIYHHDATSTDPYFTNGSLWGMYGPSTTPANQFGSNAAAAWASGSVGSSTVYVGIIDEGIQYNHPDLAGNVGNPNEIEANGKDDDGNGFVDDKYGWDFANNDNTVYDGGNRGSLDAHGTHVSGTIGARSNNVGVVGVNHNVRLISGKFLGRNGGTSANAIKALDYFIGLKNKGLNIVATNNSWGGGSFSQALRDAIERSNTAGILFVAAAGNGGSDGVGDNNDATPHYPSTYDNSNIIAVAAITSSGGRSSFSNYGAKTVDIGAPGSGINSTVPYDKYASYNGTSMATPHVTGAVALYAAAHPGASAAQIKNAILSSAVPTPSLSGITVTGGRLDAFAALSK</sequence>
<keyword evidence="11" id="KW-1185">Reference proteome</keyword>
<dbReference type="CDD" id="cd07473">
    <property type="entry name" value="Peptidases_S8_Subtilisin_like"/>
    <property type="match status" value="1"/>
</dbReference>
<dbReference type="Proteomes" id="UP000248326">
    <property type="component" value="Unassembled WGS sequence"/>
</dbReference>
<dbReference type="InterPro" id="IPR054399">
    <property type="entry name" value="Fervidolysin-like_N_prodom"/>
</dbReference>
<evidence type="ECO:0000256" key="3">
    <source>
        <dbReference type="ARBA" id="ARBA00022801"/>
    </source>
</evidence>
<dbReference type="InterPro" id="IPR050131">
    <property type="entry name" value="Peptidase_S8_subtilisin-like"/>
</dbReference>
<keyword evidence="2 6" id="KW-0645">Protease</keyword>
<dbReference type="PROSITE" id="PS51257">
    <property type="entry name" value="PROKAR_LIPOPROTEIN"/>
    <property type="match status" value="1"/>
</dbReference>
<evidence type="ECO:0000256" key="7">
    <source>
        <dbReference type="SAM" id="SignalP"/>
    </source>
</evidence>
<dbReference type="GO" id="GO:0004252">
    <property type="term" value="F:serine-type endopeptidase activity"/>
    <property type="evidence" value="ECO:0007669"/>
    <property type="project" value="UniProtKB-UniRule"/>
</dbReference>
<evidence type="ECO:0000256" key="6">
    <source>
        <dbReference type="PROSITE-ProRule" id="PRU01240"/>
    </source>
</evidence>
<dbReference type="Gene3D" id="3.40.50.200">
    <property type="entry name" value="Peptidase S8/S53 domain"/>
    <property type="match status" value="1"/>
</dbReference>
<dbReference type="InterPro" id="IPR022398">
    <property type="entry name" value="Peptidase_S8_His-AS"/>
</dbReference>
<feature type="signal peptide" evidence="7">
    <location>
        <begin position="1"/>
        <end position="23"/>
    </location>
</feature>
<evidence type="ECO:0000256" key="5">
    <source>
        <dbReference type="PIRSR" id="PIRSR615500-1"/>
    </source>
</evidence>
<keyword evidence="3 6" id="KW-0378">Hydrolase</keyword>
<keyword evidence="4 6" id="KW-0720">Serine protease</keyword>
<dbReference type="Pfam" id="PF22148">
    <property type="entry name" value="Fervidolysin_NPro-like"/>
    <property type="match status" value="1"/>
</dbReference>
<gene>
    <name evidence="10" type="ORF">DES52_104278</name>
</gene>